<protein>
    <submittedName>
        <fullName evidence="2">Uncharacterized protein</fullName>
    </submittedName>
</protein>
<feature type="compositionally biased region" description="Gly residues" evidence="1">
    <location>
        <begin position="283"/>
        <end position="295"/>
    </location>
</feature>
<proteinExistence type="predicted"/>
<name>A0AA39ZAE0_9PEZI</name>
<gene>
    <name evidence="2" type="ORF">QBC41DRAFT_146876</name>
</gene>
<evidence type="ECO:0000256" key="1">
    <source>
        <dbReference type="SAM" id="MobiDB-lite"/>
    </source>
</evidence>
<reference evidence="2" key="1">
    <citation type="submission" date="2023-06" db="EMBL/GenBank/DDBJ databases">
        <title>Genome-scale phylogeny and comparative genomics of the fungal order Sordariales.</title>
        <authorList>
            <consortium name="Lawrence Berkeley National Laboratory"/>
            <person name="Hensen N."/>
            <person name="Bonometti L."/>
            <person name="Westerberg I."/>
            <person name="Brannstrom I.O."/>
            <person name="Guillou S."/>
            <person name="Cros-Aarteil S."/>
            <person name="Calhoun S."/>
            <person name="Haridas S."/>
            <person name="Kuo A."/>
            <person name="Mondo S."/>
            <person name="Pangilinan J."/>
            <person name="Riley R."/>
            <person name="Labutti K."/>
            <person name="Andreopoulos B."/>
            <person name="Lipzen A."/>
            <person name="Chen C."/>
            <person name="Yanf M."/>
            <person name="Daum C."/>
            <person name="Ng V."/>
            <person name="Clum A."/>
            <person name="Steindorff A."/>
            <person name="Ohm R."/>
            <person name="Martin F."/>
            <person name="Silar P."/>
            <person name="Natvig D."/>
            <person name="Lalanne C."/>
            <person name="Gautier V."/>
            <person name="Ament-Velasquez S.L."/>
            <person name="Kruys A."/>
            <person name="Hutchinson M.I."/>
            <person name="Powell A.J."/>
            <person name="Barry K."/>
            <person name="Miller A.N."/>
            <person name="Grigoriev I.V."/>
            <person name="Debuchy R."/>
            <person name="Gladieux P."/>
            <person name="Thoren M.H."/>
            <person name="Johannesson H."/>
        </authorList>
    </citation>
    <scope>NUCLEOTIDE SEQUENCE</scope>
    <source>
        <strain evidence="2">CBS 307.81</strain>
    </source>
</reference>
<dbReference type="AlphaFoldDB" id="A0AA39ZAE0"/>
<feature type="region of interest" description="Disordered" evidence="1">
    <location>
        <begin position="264"/>
        <end position="295"/>
    </location>
</feature>
<dbReference type="Proteomes" id="UP001174997">
    <property type="component" value="Unassembled WGS sequence"/>
</dbReference>
<keyword evidence="3" id="KW-1185">Reference proteome</keyword>
<organism evidence="2 3">
    <name type="scientific">Cercophora samala</name>
    <dbReference type="NCBI Taxonomy" id="330535"/>
    <lineage>
        <taxon>Eukaryota</taxon>
        <taxon>Fungi</taxon>
        <taxon>Dikarya</taxon>
        <taxon>Ascomycota</taxon>
        <taxon>Pezizomycotina</taxon>
        <taxon>Sordariomycetes</taxon>
        <taxon>Sordariomycetidae</taxon>
        <taxon>Sordariales</taxon>
        <taxon>Lasiosphaeriaceae</taxon>
        <taxon>Cercophora</taxon>
    </lineage>
</organism>
<accession>A0AA39ZAE0</accession>
<evidence type="ECO:0000313" key="3">
    <source>
        <dbReference type="Proteomes" id="UP001174997"/>
    </source>
</evidence>
<dbReference type="EMBL" id="JAULSY010000083">
    <property type="protein sequence ID" value="KAK0666746.1"/>
    <property type="molecule type" value="Genomic_DNA"/>
</dbReference>
<sequence>MKPAPALDLPGPHSLPNRFAVRNAGRGLKITGSDYKAPIHYLSKHDSNRDTLRLELHASAHRTHNSPALVSVHKRQHRKSGRNTTTQIGNFRWTSTSARGTENYQIILHRTNANNECIDMPQTSRDVYQFRMRINGREEVFEWVKGGAYTQELRTISRRESPVVITGMVRERAPRLAAGGGYYLVRVTGRGVEPRGKGGQETPLGYDRQGREIVASWAYARGFGWGKPVFFFQWWGSGATGELGQDFTRVAAATGAALYHEEALKRAEESRQRSNDSLNAGRGTQGHVGHGGFHH</sequence>
<feature type="compositionally biased region" description="Basic and acidic residues" evidence="1">
    <location>
        <begin position="264"/>
        <end position="274"/>
    </location>
</feature>
<comment type="caution">
    <text evidence="2">The sequence shown here is derived from an EMBL/GenBank/DDBJ whole genome shotgun (WGS) entry which is preliminary data.</text>
</comment>
<evidence type="ECO:0000313" key="2">
    <source>
        <dbReference type="EMBL" id="KAK0666746.1"/>
    </source>
</evidence>